<dbReference type="PROSITE" id="PS01047">
    <property type="entry name" value="HMA_1"/>
    <property type="match status" value="1"/>
</dbReference>
<organism evidence="4 5">
    <name type="scientific">Collinsella ihumii</name>
    <dbReference type="NCBI Taxonomy" id="1720204"/>
    <lineage>
        <taxon>Bacteria</taxon>
        <taxon>Bacillati</taxon>
        <taxon>Actinomycetota</taxon>
        <taxon>Coriobacteriia</taxon>
        <taxon>Coriobacteriales</taxon>
        <taxon>Coriobacteriaceae</taxon>
        <taxon>Collinsella</taxon>
    </lineage>
</organism>
<protein>
    <submittedName>
        <fullName evidence="4">Heavy-metal-associated domain-containing protein</fullName>
    </submittedName>
</protein>
<reference evidence="4" key="2">
    <citation type="submission" date="2021-09" db="EMBL/GenBank/DDBJ databases">
        <authorList>
            <person name="Gilroy R."/>
        </authorList>
    </citation>
    <scope>NUCLEOTIDE SEQUENCE</scope>
    <source>
        <strain evidence="4">ChiGjej2B2-7701</strain>
    </source>
</reference>
<keyword evidence="2" id="KW-0812">Transmembrane</keyword>
<keyword evidence="2" id="KW-1133">Transmembrane helix</keyword>
<name>A0A921LQR5_9ACTN</name>
<sequence>MGDIFTPGNIIVFIVVAIGLVAGVRRAVGGLTKGQSCCTDGDENRRVRAVKITDTDEAHYPYEVDLPIGGMSCQGCADNVANALNGVAGTWATVDLGSKTAHVRSKHPIDEAAYEAAVRDAGYYVIKL</sequence>
<dbReference type="PROSITE" id="PS50846">
    <property type="entry name" value="HMA_2"/>
    <property type="match status" value="1"/>
</dbReference>
<evidence type="ECO:0000259" key="3">
    <source>
        <dbReference type="PROSITE" id="PS50846"/>
    </source>
</evidence>
<keyword evidence="2" id="KW-0472">Membrane</keyword>
<evidence type="ECO:0000256" key="1">
    <source>
        <dbReference type="ARBA" id="ARBA00022723"/>
    </source>
</evidence>
<dbReference type="InterPro" id="IPR017969">
    <property type="entry name" value="Heavy-metal-associated_CS"/>
</dbReference>
<dbReference type="AlphaFoldDB" id="A0A921LQR5"/>
<evidence type="ECO:0000256" key="2">
    <source>
        <dbReference type="SAM" id="Phobius"/>
    </source>
</evidence>
<gene>
    <name evidence="4" type="ORF">K8U80_02280</name>
</gene>
<evidence type="ECO:0000313" key="4">
    <source>
        <dbReference type="EMBL" id="HJG30204.1"/>
    </source>
</evidence>
<dbReference type="GO" id="GO:0046872">
    <property type="term" value="F:metal ion binding"/>
    <property type="evidence" value="ECO:0007669"/>
    <property type="project" value="UniProtKB-KW"/>
</dbReference>
<evidence type="ECO:0000313" key="5">
    <source>
        <dbReference type="Proteomes" id="UP000746751"/>
    </source>
</evidence>
<feature type="transmembrane region" description="Helical" evidence="2">
    <location>
        <begin position="6"/>
        <end position="24"/>
    </location>
</feature>
<dbReference type="Gene3D" id="3.30.70.100">
    <property type="match status" value="1"/>
</dbReference>
<dbReference type="Proteomes" id="UP000746751">
    <property type="component" value="Unassembled WGS sequence"/>
</dbReference>
<feature type="domain" description="HMA" evidence="3">
    <location>
        <begin position="62"/>
        <end position="126"/>
    </location>
</feature>
<dbReference type="CDD" id="cd00371">
    <property type="entry name" value="HMA"/>
    <property type="match status" value="1"/>
</dbReference>
<keyword evidence="1" id="KW-0479">Metal-binding</keyword>
<dbReference type="EMBL" id="DYVF01000019">
    <property type="protein sequence ID" value="HJG30204.1"/>
    <property type="molecule type" value="Genomic_DNA"/>
</dbReference>
<proteinExistence type="predicted"/>
<dbReference type="InterPro" id="IPR036163">
    <property type="entry name" value="HMA_dom_sf"/>
</dbReference>
<comment type="caution">
    <text evidence="4">The sequence shown here is derived from an EMBL/GenBank/DDBJ whole genome shotgun (WGS) entry which is preliminary data.</text>
</comment>
<accession>A0A921LQR5</accession>
<reference evidence="4" key="1">
    <citation type="journal article" date="2021" name="PeerJ">
        <title>Extensive microbial diversity within the chicken gut microbiome revealed by metagenomics and culture.</title>
        <authorList>
            <person name="Gilroy R."/>
            <person name="Ravi A."/>
            <person name="Getino M."/>
            <person name="Pursley I."/>
            <person name="Horton D.L."/>
            <person name="Alikhan N.F."/>
            <person name="Baker D."/>
            <person name="Gharbi K."/>
            <person name="Hall N."/>
            <person name="Watson M."/>
            <person name="Adriaenssens E.M."/>
            <person name="Foster-Nyarko E."/>
            <person name="Jarju S."/>
            <person name="Secka A."/>
            <person name="Antonio M."/>
            <person name="Oren A."/>
            <person name="Chaudhuri R.R."/>
            <person name="La Ragione R."/>
            <person name="Hildebrand F."/>
            <person name="Pallen M.J."/>
        </authorList>
    </citation>
    <scope>NUCLEOTIDE SEQUENCE</scope>
    <source>
        <strain evidence="4">ChiGjej2B2-7701</strain>
    </source>
</reference>
<dbReference type="InterPro" id="IPR006121">
    <property type="entry name" value="HMA_dom"/>
</dbReference>
<dbReference type="SUPFAM" id="SSF55008">
    <property type="entry name" value="HMA, heavy metal-associated domain"/>
    <property type="match status" value="1"/>
</dbReference>